<dbReference type="AlphaFoldDB" id="A0A7S3J384"/>
<dbReference type="EMBL" id="HBII01004730">
    <property type="protein sequence ID" value="CAE0343233.1"/>
    <property type="molecule type" value="Transcribed_RNA"/>
</dbReference>
<gene>
    <name evidence="2" type="ORF">EHAR0213_LOCUS2140</name>
</gene>
<feature type="region of interest" description="Disordered" evidence="1">
    <location>
        <begin position="358"/>
        <end position="381"/>
    </location>
</feature>
<feature type="region of interest" description="Disordered" evidence="1">
    <location>
        <begin position="216"/>
        <end position="251"/>
    </location>
</feature>
<sequence length="544" mass="63870">MIIKPDDFIPESPHDISSDLLEMAANYMRSEEFEAIYKRISQIDTLPKLSFQQMRIIKTEYMDRFLGQDTLTGLTNSARIMASWLDAVLEFTVLKHEALILTVKKQNVMQKIRNVSLVWPKKKDFIERAYKIMLFTKRVRPEINVTLMYLKRNNLYEFMNKEHMDKNRVYLKIKELETRELETKKLQMASTCTHHSTPEVDNRLNEAVQSLNLQMRGENEQQQDNSEMASSLLSHSPHEEQTRQLGSTGQNVEIQTEDIEEPEHSHDDSYDEDEEQAHTVLCERHRLEAIQNAQRHRQTQADDEHEEQEEVKVVHQEIEEQKIEAPQVQEKEPVYNSIRERYAKVLEQERREKALALAEQNRVSQSEPIMSPPSQLTSEAPGQTLQLGPIVREEVINQVINQEAPQEQAQPVGRENDTEIQGIIQMLSTKLLSQILSAGDLFHCHIAEKFEQEVEVMKQKYFSLWFENILKARIFLSDRHERVERALQKIGFLPPAEEKTEEKETEDEFNIEVIDMELLESKLNDMEFLKQVYDYILNDDENYD</sequence>
<accession>A0A7S3J384</accession>
<organism evidence="2">
    <name type="scientific">Euplotes harpa</name>
    <dbReference type="NCBI Taxonomy" id="151035"/>
    <lineage>
        <taxon>Eukaryota</taxon>
        <taxon>Sar</taxon>
        <taxon>Alveolata</taxon>
        <taxon>Ciliophora</taxon>
        <taxon>Intramacronucleata</taxon>
        <taxon>Spirotrichea</taxon>
        <taxon>Hypotrichia</taxon>
        <taxon>Euplotida</taxon>
        <taxon>Euplotidae</taxon>
        <taxon>Euplotes</taxon>
    </lineage>
</organism>
<feature type="compositionally biased region" description="Polar residues" evidence="1">
    <location>
        <begin position="361"/>
        <end position="381"/>
    </location>
</feature>
<name>A0A7S3J384_9SPIT</name>
<evidence type="ECO:0000256" key="1">
    <source>
        <dbReference type="SAM" id="MobiDB-lite"/>
    </source>
</evidence>
<feature type="compositionally biased region" description="Polar residues" evidence="1">
    <location>
        <begin position="220"/>
        <end position="234"/>
    </location>
</feature>
<proteinExistence type="predicted"/>
<protein>
    <submittedName>
        <fullName evidence="2">Uncharacterized protein</fullName>
    </submittedName>
</protein>
<reference evidence="2" key="1">
    <citation type="submission" date="2021-01" db="EMBL/GenBank/DDBJ databases">
        <authorList>
            <person name="Corre E."/>
            <person name="Pelletier E."/>
            <person name="Niang G."/>
            <person name="Scheremetjew M."/>
            <person name="Finn R."/>
            <person name="Kale V."/>
            <person name="Holt S."/>
            <person name="Cochrane G."/>
            <person name="Meng A."/>
            <person name="Brown T."/>
            <person name="Cohen L."/>
        </authorList>
    </citation>
    <scope>NUCLEOTIDE SEQUENCE</scope>
    <source>
        <strain evidence="2">FSP1.4</strain>
    </source>
</reference>
<evidence type="ECO:0000313" key="2">
    <source>
        <dbReference type="EMBL" id="CAE0343233.1"/>
    </source>
</evidence>